<keyword evidence="2" id="KW-1185">Reference proteome</keyword>
<reference evidence="2" key="1">
    <citation type="submission" date="2016-10" db="EMBL/GenBank/DDBJ databases">
        <authorList>
            <person name="Varghese N."/>
            <person name="Submissions S."/>
        </authorList>
    </citation>
    <scope>NUCLEOTIDE SEQUENCE [LARGE SCALE GENOMIC DNA]</scope>
    <source>
        <strain evidence="2">CGMCC 1.10789</strain>
    </source>
</reference>
<dbReference type="STRING" id="990712.SAMN05216257_104288"/>
<evidence type="ECO:0000313" key="2">
    <source>
        <dbReference type="Proteomes" id="UP000199328"/>
    </source>
</evidence>
<dbReference type="EMBL" id="FNFV01000004">
    <property type="protein sequence ID" value="SDK74823.1"/>
    <property type="molecule type" value="Genomic_DNA"/>
</dbReference>
<keyword evidence="1" id="KW-0966">Cell projection</keyword>
<sequence>MSLSAIGDLALGFQNRLANLRLKREIQALAGELTTGKLRDVSQALGRDLGALAGIEAGISTLEAYQVSASEAALIGSAAQAALATLESSGNHAGTALVQAGTHGEATQLHAAAVDTLAKFETVLAALNTRVADRSIFAGVATSGPAVADADTMLDALEAEIASETTAEGVAARVDAWFDATGGGYGSLGYLGADTPLAPMRVGSGVDARFEITAGDAEIRRLLKGYAMAGLLARGALSGRHEERAALAREAGERILTGAGELAALSAAVGRAEARIEEAKAANGAEITALQLARSELVSADPYATASALEQVRGQIEALYAMTGRMSRLTLVEYLR</sequence>
<keyword evidence="1" id="KW-0969">Cilium</keyword>
<gene>
    <name evidence="1" type="ORF">SAMN05216257_104288</name>
</gene>
<keyword evidence="1" id="KW-0282">Flagellum</keyword>
<dbReference type="AlphaFoldDB" id="A0A1G9EFI3"/>
<organism evidence="1 2">
    <name type="scientific">Meinhardsimonia xiamenensis</name>
    <dbReference type="NCBI Taxonomy" id="990712"/>
    <lineage>
        <taxon>Bacteria</taxon>
        <taxon>Pseudomonadati</taxon>
        <taxon>Pseudomonadota</taxon>
        <taxon>Alphaproteobacteria</taxon>
        <taxon>Rhodobacterales</taxon>
        <taxon>Paracoccaceae</taxon>
        <taxon>Meinhardsimonia</taxon>
    </lineage>
</organism>
<evidence type="ECO:0000313" key="1">
    <source>
        <dbReference type="EMBL" id="SDK74823.1"/>
    </source>
</evidence>
<dbReference type="Proteomes" id="UP000199328">
    <property type="component" value="Unassembled WGS sequence"/>
</dbReference>
<accession>A0A1G9EFI3</accession>
<dbReference type="RefSeq" id="WP_092500495.1">
    <property type="nucleotide sequence ID" value="NZ_FNFV01000004.1"/>
</dbReference>
<name>A0A1G9EFI3_9RHOB</name>
<dbReference type="OrthoDB" id="7312911at2"/>
<proteinExistence type="predicted"/>
<dbReference type="SUPFAM" id="SSF64518">
    <property type="entry name" value="Phase 1 flagellin"/>
    <property type="match status" value="1"/>
</dbReference>
<protein>
    <submittedName>
        <fullName evidence="1">Flagellar hook-associated protein 3 FlgL</fullName>
    </submittedName>
</protein>